<evidence type="ECO:0000313" key="3">
    <source>
        <dbReference type="EMBL" id="EJU05083.1"/>
    </source>
</evidence>
<dbReference type="RefSeq" id="XP_040631977.1">
    <property type="nucleotide sequence ID" value="XM_040772012.1"/>
</dbReference>
<dbReference type="OMA" id="NIICAVQ"/>
<feature type="transmembrane region" description="Helical" evidence="1">
    <location>
        <begin position="173"/>
        <end position="194"/>
    </location>
</feature>
<feature type="transmembrane region" description="Helical" evidence="1">
    <location>
        <begin position="55"/>
        <end position="74"/>
    </location>
</feature>
<dbReference type="AlphaFoldDB" id="M5GG92"/>
<gene>
    <name evidence="3" type="ORF">DACRYDRAFT_20629</name>
</gene>
<name>M5GG92_DACPD</name>
<keyword evidence="4" id="KW-1185">Reference proteome</keyword>
<protein>
    <recommendedName>
        <fullName evidence="2">DUF6533 domain-containing protein</fullName>
    </recommendedName>
</protein>
<reference evidence="3 4" key="1">
    <citation type="journal article" date="2012" name="Science">
        <title>The Paleozoic origin of enzymatic lignin decomposition reconstructed from 31 fungal genomes.</title>
        <authorList>
            <person name="Floudas D."/>
            <person name="Binder M."/>
            <person name="Riley R."/>
            <person name="Barry K."/>
            <person name="Blanchette R.A."/>
            <person name="Henrissat B."/>
            <person name="Martinez A.T."/>
            <person name="Otillar R."/>
            <person name="Spatafora J.W."/>
            <person name="Yadav J.S."/>
            <person name="Aerts A."/>
            <person name="Benoit I."/>
            <person name="Boyd A."/>
            <person name="Carlson A."/>
            <person name="Copeland A."/>
            <person name="Coutinho P.M."/>
            <person name="de Vries R.P."/>
            <person name="Ferreira P."/>
            <person name="Findley K."/>
            <person name="Foster B."/>
            <person name="Gaskell J."/>
            <person name="Glotzer D."/>
            <person name="Gorecki P."/>
            <person name="Heitman J."/>
            <person name="Hesse C."/>
            <person name="Hori C."/>
            <person name="Igarashi K."/>
            <person name="Jurgens J.A."/>
            <person name="Kallen N."/>
            <person name="Kersten P."/>
            <person name="Kohler A."/>
            <person name="Kuees U."/>
            <person name="Kumar T.K.A."/>
            <person name="Kuo A."/>
            <person name="LaButti K."/>
            <person name="Larrondo L.F."/>
            <person name="Lindquist E."/>
            <person name="Ling A."/>
            <person name="Lombard V."/>
            <person name="Lucas S."/>
            <person name="Lundell T."/>
            <person name="Martin R."/>
            <person name="McLaughlin D.J."/>
            <person name="Morgenstern I."/>
            <person name="Morin E."/>
            <person name="Murat C."/>
            <person name="Nagy L.G."/>
            <person name="Nolan M."/>
            <person name="Ohm R.A."/>
            <person name="Patyshakuliyeva A."/>
            <person name="Rokas A."/>
            <person name="Ruiz-Duenas F.J."/>
            <person name="Sabat G."/>
            <person name="Salamov A."/>
            <person name="Samejima M."/>
            <person name="Schmutz J."/>
            <person name="Slot J.C."/>
            <person name="St John F."/>
            <person name="Stenlid J."/>
            <person name="Sun H."/>
            <person name="Sun S."/>
            <person name="Syed K."/>
            <person name="Tsang A."/>
            <person name="Wiebenga A."/>
            <person name="Young D."/>
            <person name="Pisabarro A."/>
            <person name="Eastwood D.C."/>
            <person name="Martin F."/>
            <person name="Cullen D."/>
            <person name="Grigoriev I.V."/>
            <person name="Hibbett D.S."/>
        </authorList>
    </citation>
    <scope>NUCLEOTIDE SEQUENCE [LARGE SCALE GENOMIC DNA]</scope>
    <source>
        <strain evidence="3 4">DJM-731 SS1</strain>
    </source>
</reference>
<keyword evidence="1" id="KW-1133">Transmembrane helix</keyword>
<dbReference type="InterPro" id="IPR045340">
    <property type="entry name" value="DUF6533"/>
</dbReference>
<dbReference type="Proteomes" id="UP000030653">
    <property type="component" value="Unassembled WGS sequence"/>
</dbReference>
<feature type="transmembrane region" description="Helical" evidence="1">
    <location>
        <begin position="122"/>
        <end position="144"/>
    </location>
</feature>
<sequence>MDSSIVTELSQARATQYSMAASAALAFYDIILTIPQESKLIWGAPRSVVKYLYLFNRYCLLGLVLPQTYIMGGFSGPLSDHVCKTYWVSVTWVLIVQTPMIGSFLVLLRVYALYKTVKHIKLFLALLSTLAWLSPTVILSYALATFWNGPDNFVYTPVPGLCAITSRPPYFWAYWPGLMVFQFAVCGILIAETIRNRNQRRMMNNGGVISYLLRDGIFYNLCMLAGHLANLPAYVALPDSLFLVAYAPDWTLDSLLISKIYLNLRHVATASDWAVATSLYVEDQQPEVSWESD</sequence>
<feature type="transmembrane region" description="Helical" evidence="1">
    <location>
        <begin position="17"/>
        <end position="34"/>
    </location>
</feature>
<dbReference type="GeneID" id="63687074"/>
<accession>M5GG92</accession>
<dbReference type="HOGENOM" id="CLU_035509_1_1_1"/>
<evidence type="ECO:0000313" key="4">
    <source>
        <dbReference type="Proteomes" id="UP000030653"/>
    </source>
</evidence>
<dbReference type="OrthoDB" id="2638860at2759"/>
<evidence type="ECO:0000259" key="2">
    <source>
        <dbReference type="Pfam" id="PF20151"/>
    </source>
</evidence>
<feature type="domain" description="DUF6533" evidence="2">
    <location>
        <begin position="17"/>
        <end position="61"/>
    </location>
</feature>
<evidence type="ECO:0000256" key="1">
    <source>
        <dbReference type="SAM" id="Phobius"/>
    </source>
</evidence>
<keyword evidence="1" id="KW-0812">Transmembrane</keyword>
<organism evidence="3 4">
    <name type="scientific">Dacryopinax primogenitus (strain DJM 731)</name>
    <name type="common">Brown rot fungus</name>
    <dbReference type="NCBI Taxonomy" id="1858805"/>
    <lineage>
        <taxon>Eukaryota</taxon>
        <taxon>Fungi</taxon>
        <taxon>Dikarya</taxon>
        <taxon>Basidiomycota</taxon>
        <taxon>Agaricomycotina</taxon>
        <taxon>Dacrymycetes</taxon>
        <taxon>Dacrymycetales</taxon>
        <taxon>Dacrymycetaceae</taxon>
        <taxon>Dacryopinax</taxon>
    </lineage>
</organism>
<proteinExistence type="predicted"/>
<dbReference type="Pfam" id="PF20151">
    <property type="entry name" value="DUF6533"/>
    <property type="match status" value="1"/>
</dbReference>
<keyword evidence="1" id="KW-0472">Membrane</keyword>
<feature type="transmembrane region" description="Helical" evidence="1">
    <location>
        <begin position="86"/>
        <end position="110"/>
    </location>
</feature>
<dbReference type="EMBL" id="JH795857">
    <property type="protein sequence ID" value="EJU05083.1"/>
    <property type="molecule type" value="Genomic_DNA"/>
</dbReference>